<evidence type="ECO:0000256" key="12">
    <source>
        <dbReference type="SAM" id="SignalP"/>
    </source>
</evidence>
<evidence type="ECO:0000256" key="2">
    <source>
        <dbReference type="ARBA" id="ARBA00001913"/>
    </source>
</evidence>
<protein>
    <recommendedName>
        <fullName evidence="4">alpha-amylase</fullName>
        <ecNumber evidence="4">3.2.1.1</ecNumber>
    </recommendedName>
</protein>
<keyword evidence="5" id="KW-0479">Metal-binding</keyword>
<feature type="domain" description="Glycosyl hydrolase family 13 catalytic" evidence="13">
    <location>
        <begin position="38"/>
        <end position="386"/>
    </location>
</feature>
<dbReference type="PANTHER" id="PTHR10357">
    <property type="entry name" value="ALPHA-AMYLASE FAMILY MEMBER"/>
    <property type="match status" value="1"/>
</dbReference>
<evidence type="ECO:0000256" key="3">
    <source>
        <dbReference type="ARBA" id="ARBA00008061"/>
    </source>
</evidence>
<feature type="signal peptide" evidence="12">
    <location>
        <begin position="1"/>
        <end position="23"/>
    </location>
</feature>
<comment type="catalytic activity">
    <reaction evidence="1">
        <text>Endohydrolysis of (1-&gt;4)-alpha-D-glucosidic linkages in polysaccharides containing three or more (1-&gt;4)-alpha-linked D-glucose units.</text>
        <dbReference type="EC" id="3.2.1.1"/>
    </reaction>
</comment>
<organism evidence="14 15">
    <name type="scientific">Peribacillus saganii</name>
    <dbReference type="NCBI Taxonomy" id="2303992"/>
    <lineage>
        <taxon>Bacteria</taxon>
        <taxon>Bacillati</taxon>
        <taxon>Bacillota</taxon>
        <taxon>Bacilli</taxon>
        <taxon>Bacillales</taxon>
        <taxon>Bacillaceae</taxon>
        <taxon>Peribacillus</taxon>
    </lineage>
</organism>
<dbReference type="Gene3D" id="2.60.40.1180">
    <property type="entry name" value="Golgi alpha-mannosidase II"/>
    <property type="match status" value="1"/>
</dbReference>
<dbReference type="AlphaFoldDB" id="A0A372LME8"/>
<keyword evidence="14" id="KW-0456">Lyase</keyword>
<comment type="cofactor">
    <cofactor evidence="2">
        <name>Ca(2+)</name>
        <dbReference type="ChEBI" id="CHEBI:29108"/>
    </cofactor>
</comment>
<dbReference type="EC" id="3.2.1.1" evidence="4"/>
<keyword evidence="15" id="KW-1185">Reference proteome</keyword>
<dbReference type="GO" id="GO:0005509">
    <property type="term" value="F:calcium ion binding"/>
    <property type="evidence" value="ECO:0007669"/>
    <property type="project" value="InterPro"/>
</dbReference>
<proteinExistence type="inferred from homology"/>
<keyword evidence="6 12" id="KW-0732">Signal</keyword>
<accession>A0A372LME8</accession>
<evidence type="ECO:0000256" key="7">
    <source>
        <dbReference type="ARBA" id="ARBA00022801"/>
    </source>
</evidence>
<comment type="similarity">
    <text evidence="3">Belongs to the glycosyl hydrolase 13 family.</text>
</comment>
<dbReference type="GO" id="GO:0016829">
    <property type="term" value="F:lyase activity"/>
    <property type="evidence" value="ECO:0007669"/>
    <property type="project" value="UniProtKB-KW"/>
</dbReference>
<sequence length="513" mass="58942">MHKKARALILIPFLLFYAFPAGAVEKEERKWQDEVIYSIMVDRFLNGDSKNDFKVDVDNPLAYNGGDFKGITDKLEYLQKMGFTTIMLSPVFDNEANGYHGYWINDFYKTEEHFGTMKEFKALVKEAHKRKMKVIIDFNVNNVGPNHPWLADPEKKNWIHEKKSAKSTSSKNELEKAWIDDLPDLAQENPETAKYLIDAAKWWVKETDVDGYRIDAVNNVPMEFWSDFTKAVKSEKKDFYLLGDTSGLGEADIAAYQQTGIDGFMNFPLNEELRSFFGKPAQDLAGLVTATETNQNHFKHPELMGNFLDNQDMPRFTRDAILNKQHPGTRWKLALSYLYTTPGIPVVYYGTEIAMNGNKEPENRALMAFKAEKELIDYITKLAELRQQLPALTRGDIVWLHDQDGMAVFKRTYKDETIIVVINNSTKSQAITLGKNVVRKNQELRGLLGGDLVRANDDKFSVITDRDEVEIYAVAEESGLNIPYMIVMGLVYFLFVVFIVLLWKRSKRNKEKN</sequence>
<dbReference type="PANTHER" id="PTHR10357:SF215">
    <property type="entry name" value="ALPHA-AMYLASE 1"/>
    <property type="match status" value="1"/>
</dbReference>
<evidence type="ECO:0000256" key="5">
    <source>
        <dbReference type="ARBA" id="ARBA00022723"/>
    </source>
</evidence>
<dbReference type="InterPro" id="IPR017853">
    <property type="entry name" value="GH"/>
</dbReference>
<dbReference type="Pfam" id="PF00128">
    <property type="entry name" value="Alpha-amylase"/>
    <property type="match status" value="1"/>
</dbReference>
<evidence type="ECO:0000256" key="9">
    <source>
        <dbReference type="ARBA" id="ARBA00023277"/>
    </source>
</evidence>
<dbReference type="OrthoDB" id="9805159at2"/>
<dbReference type="Pfam" id="PF22026">
    <property type="entry name" value="Alpha-amylase_C_2"/>
    <property type="match status" value="1"/>
</dbReference>
<keyword evidence="7" id="KW-0378">Hydrolase</keyword>
<dbReference type="Gene3D" id="3.20.20.80">
    <property type="entry name" value="Glycosidases"/>
    <property type="match status" value="1"/>
</dbReference>
<keyword evidence="8" id="KW-0106">Calcium</keyword>
<comment type="caution">
    <text evidence="14">The sequence shown here is derived from an EMBL/GenBank/DDBJ whole genome shotgun (WGS) entry which is preliminary data.</text>
</comment>
<dbReference type="InterPro" id="IPR013777">
    <property type="entry name" value="A-amylase-like"/>
</dbReference>
<evidence type="ECO:0000256" key="8">
    <source>
        <dbReference type="ARBA" id="ARBA00022837"/>
    </source>
</evidence>
<keyword evidence="11" id="KW-0472">Membrane</keyword>
<evidence type="ECO:0000256" key="1">
    <source>
        <dbReference type="ARBA" id="ARBA00000548"/>
    </source>
</evidence>
<keyword evidence="11" id="KW-0812">Transmembrane</keyword>
<evidence type="ECO:0000313" key="15">
    <source>
        <dbReference type="Proteomes" id="UP000264541"/>
    </source>
</evidence>
<dbReference type="PIRSF" id="PIRSF001024">
    <property type="entry name" value="Alph-amyl_fung"/>
    <property type="match status" value="1"/>
</dbReference>
<feature type="chain" id="PRO_5016869122" description="alpha-amylase" evidence="12">
    <location>
        <begin position="24"/>
        <end position="513"/>
    </location>
</feature>
<dbReference type="SMART" id="SM00642">
    <property type="entry name" value="Aamy"/>
    <property type="match status" value="1"/>
</dbReference>
<dbReference type="InterPro" id="IPR006047">
    <property type="entry name" value="GH13_cat_dom"/>
</dbReference>
<name>A0A372LME8_9BACI</name>
<evidence type="ECO:0000256" key="4">
    <source>
        <dbReference type="ARBA" id="ARBA00012595"/>
    </source>
</evidence>
<keyword evidence="9" id="KW-0119">Carbohydrate metabolism</keyword>
<keyword evidence="10" id="KW-0326">Glycosidase</keyword>
<evidence type="ECO:0000259" key="13">
    <source>
        <dbReference type="SMART" id="SM00642"/>
    </source>
</evidence>
<dbReference type="InterPro" id="IPR054174">
    <property type="entry name" value="Alpha-amylase-like_C"/>
</dbReference>
<gene>
    <name evidence="14" type="ORF">D0469_13275</name>
</gene>
<dbReference type="InterPro" id="IPR013780">
    <property type="entry name" value="Glyco_hydro_b"/>
</dbReference>
<dbReference type="SUPFAM" id="SSF51011">
    <property type="entry name" value="Glycosyl hydrolase domain"/>
    <property type="match status" value="1"/>
</dbReference>
<evidence type="ECO:0000256" key="11">
    <source>
        <dbReference type="SAM" id="Phobius"/>
    </source>
</evidence>
<dbReference type="GO" id="GO:0004556">
    <property type="term" value="F:alpha-amylase activity"/>
    <property type="evidence" value="ECO:0007669"/>
    <property type="project" value="UniProtKB-EC"/>
</dbReference>
<evidence type="ECO:0000256" key="6">
    <source>
        <dbReference type="ARBA" id="ARBA00022729"/>
    </source>
</evidence>
<keyword evidence="11" id="KW-1133">Transmembrane helix</keyword>
<dbReference type="SUPFAM" id="SSF51445">
    <property type="entry name" value="(Trans)glycosidases"/>
    <property type="match status" value="1"/>
</dbReference>
<dbReference type="Proteomes" id="UP000264541">
    <property type="component" value="Unassembled WGS sequence"/>
</dbReference>
<evidence type="ECO:0000256" key="10">
    <source>
        <dbReference type="ARBA" id="ARBA00023295"/>
    </source>
</evidence>
<dbReference type="GO" id="GO:0005975">
    <property type="term" value="P:carbohydrate metabolic process"/>
    <property type="evidence" value="ECO:0007669"/>
    <property type="project" value="InterPro"/>
</dbReference>
<feature type="transmembrane region" description="Helical" evidence="11">
    <location>
        <begin position="482"/>
        <end position="503"/>
    </location>
</feature>
<reference evidence="14 15" key="1">
    <citation type="submission" date="2018-08" db="EMBL/GenBank/DDBJ databases">
        <title>Bacillus chawlae sp. nov., Bacillus glennii sp. nov., and Bacillus saganii sp. nov. Isolated from the Vehicle Assembly Building at Kennedy Space Center where the Viking Spacecraft were Assembled.</title>
        <authorList>
            <person name="Seuylemezian A."/>
            <person name="Vaishampayan P."/>
        </authorList>
    </citation>
    <scope>NUCLEOTIDE SEQUENCE [LARGE SCALE GENOMIC DNA]</scope>
    <source>
        <strain evidence="14 15">V47-23a</strain>
    </source>
</reference>
<dbReference type="EMBL" id="QVTE01000036">
    <property type="protein sequence ID" value="RFU68058.1"/>
    <property type="molecule type" value="Genomic_DNA"/>
</dbReference>
<evidence type="ECO:0000313" key="14">
    <source>
        <dbReference type="EMBL" id="RFU68058.1"/>
    </source>
</evidence>
<dbReference type="RefSeq" id="WP_117327225.1">
    <property type="nucleotide sequence ID" value="NZ_QVTE01000036.1"/>
</dbReference>